<dbReference type="KEGG" id="oml:112136132"/>
<dbReference type="SUPFAM" id="SSF57783">
    <property type="entry name" value="Zinc beta-ribbon"/>
    <property type="match status" value="1"/>
</dbReference>
<comment type="similarity">
    <text evidence="2">Belongs to the TFIIB family.</text>
</comment>
<protein>
    <recommendedName>
        <fullName evidence="11">Transcription factor IIIB 50 kDa subunit</fullName>
    </recommendedName>
    <alternativeName>
        <fullName evidence="12">B-related factor 2</fullName>
    </alternativeName>
</protein>
<dbReference type="InterPro" id="IPR036915">
    <property type="entry name" value="Cyclin-like_sf"/>
</dbReference>
<evidence type="ECO:0000256" key="14">
    <source>
        <dbReference type="PROSITE-ProRule" id="PRU00469"/>
    </source>
</evidence>
<dbReference type="Pfam" id="PF21886">
    <property type="entry name" value="BRF2-like_C_cyclin_rpt"/>
    <property type="match status" value="1"/>
</dbReference>
<accession>A0A3B3B7R5</accession>
<dbReference type="InterPro" id="IPR000812">
    <property type="entry name" value="TFIIB"/>
</dbReference>
<evidence type="ECO:0000256" key="6">
    <source>
        <dbReference type="ARBA" id="ARBA00022833"/>
    </source>
</evidence>
<dbReference type="GO" id="GO:0097550">
    <property type="term" value="C:transcription preinitiation complex"/>
    <property type="evidence" value="ECO:0007669"/>
    <property type="project" value="TreeGrafter"/>
</dbReference>
<dbReference type="STRING" id="30732.ENSOMEP00000001184"/>
<keyword evidence="10" id="KW-0539">Nucleus</keyword>
<reference evidence="17" key="2">
    <citation type="submission" date="2025-09" db="UniProtKB">
        <authorList>
            <consortium name="Ensembl"/>
        </authorList>
    </citation>
    <scope>IDENTIFICATION</scope>
</reference>
<evidence type="ECO:0000256" key="12">
    <source>
        <dbReference type="ARBA" id="ARBA00042630"/>
    </source>
</evidence>
<name>A0A3B3B7R5_ORYME</name>
<keyword evidence="18" id="KW-1185">Reference proteome</keyword>
<dbReference type="PRINTS" id="PR00685">
    <property type="entry name" value="TIFACTORIIB"/>
</dbReference>
<evidence type="ECO:0000256" key="8">
    <source>
        <dbReference type="ARBA" id="ARBA00023159"/>
    </source>
</evidence>
<feature type="domain" description="TFIIB-type" evidence="16">
    <location>
        <begin position="1"/>
        <end position="37"/>
    </location>
</feature>
<dbReference type="GO" id="GO:0017025">
    <property type="term" value="F:TBP-class protein binding"/>
    <property type="evidence" value="ECO:0007669"/>
    <property type="project" value="TreeGrafter"/>
</dbReference>
<keyword evidence="5 14" id="KW-0863">Zinc-finger</keyword>
<sequence length="440" mass="49260">MPRRNTRCPGCGSSNIVNDNLYCQAQQVCADCGTVVSEGSLAQDPYNGPEISYSRTTVVKKKPCVNLIQGMERVKEMSRLLRVRKEVEELSLTYYRQAYEHKTFLNVTLQRKEILGGCCVLASCRQQRWPITLNTVSYLLNDDPAVVGEVYHEMIKVLNIQAPAFSVTDVMEAHCQEYKINPGHVPDELAEESRVLTKRAVALVELAADSWIVTGRHPLPIMMAAVYLAWQSLKPNPQRLKMSLEKFCRLGKVQKIKVAGPRITEMKGMLCKLGKEIPWYKQVLTPDNVVSLVGDILQHRYSLLRRAMKAHELSLLEKCPVNSPPAETPSSEVTEDAGQTPATSSVNAENEAGDKDESPKSPSELSDPQAQGSTQNWGKRVLFAPPCVVNPKKKKTERPALHVSEDDHISDSEIDSYIRTPQEARDFAVMQTMLKEQNKV</sequence>
<dbReference type="Gene3D" id="2.20.25.10">
    <property type="match status" value="1"/>
</dbReference>
<comment type="function">
    <text evidence="13">General activator of RNA polymerase III transcription. Factor exclusively required for RNA polymerase III transcription of genes with promoter elements upstream of the initiation sites. Contributes to the regulation of gene expression; functions as activator in the absence of oxidative stress. Down-regulates expression of target genes in response to oxidative stress. Overexpression protects cells against apoptosis in response to oxidative stress.</text>
</comment>
<keyword evidence="8" id="KW-0010">Activator</keyword>
<keyword evidence="9" id="KW-0804">Transcription</keyword>
<evidence type="ECO:0000256" key="5">
    <source>
        <dbReference type="ARBA" id="ARBA00022771"/>
    </source>
</evidence>
<keyword evidence="3" id="KW-0479">Metal-binding</keyword>
<evidence type="ECO:0000256" key="7">
    <source>
        <dbReference type="ARBA" id="ARBA00023015"/>
    </source>
</evidence>
<evidence type="ECO:0000259" key="16">
    <source>
        <dbReference type="PROSITE" id="PS51134"/>
    </source>
</evidence>
<evidence type="ECO:0000256" key="9">
    <source>
        <dbReference type="ARBA" id="ARBA00023163"/>
    </source>
</evidence>
<evidence type="ECO:0000313" key="17">
    <source>
        <dbReference type="Ensembl" id="ENSOMEP00000001184.1"/>
    </source>
</evidence>
<evidence type="ECO:0000256" key="10">
    <source>
        <dbReference type="ARBA" id="ARBA00023242"/>
    </source>
</evidence>
<proteinExistence type="inferred from homology"/>
<feature type="region of interest" description="Disordered" evidence="15">
    <location>
        <begin position="319"/>
        <end position="414"/>
    </location>
</feature>
<keyword evidence="4" id="KW-0677">Repeat</keyword>
<dbReference type="GO" id="GO:0070897">
    <property type="term" value="P:transcription preinitiation complex assembly"/>
    <property type="evidence" value="ECO:0007669"/>
    <property type="project" value="InterPro"/>
</dbReference>
<dbReference type="PaxDb" id="30732-ENSOMEP00000001184"/>
<dbReference type="RefSeq" id="XP_024113493.1">
    <property type="nucleotide sequence ID" value="XM_024257725.2"/>
</dbReference>
<feature type="compositionally biased region" description="Basic and acidic residues" evidence="15">
    <location>
        <begin position="397"/>
        <end position="411"/>
    </location>
</feature>
<evidence type="ECO:0000256" key="3">
    <source>
        <dbReference type="ARBA" id="ARBA00022723"/>
    </source>
</evidence>
<dbReference type="PROSITE" id="PS51134">
    <property type="entry name" value="ZF_TFIIB"/>
    <property type="match status" value="1"/>
</dbReference>
<dbReference type="Proteomes" id="UP000261560">
    <property type="component" value="Unplaced"/>
</dbReference>
<evidence type="ECO:0000256" key="2">
    <source>
        <dbReference type="ARBA" id="ARBA00010857"/>
    </source>
</evidence>
<dbReference type="Gene3D" id="1.10.472.10">
    <property type="entry name" value="Cyclin-like"/>
    <property type="match status" value="2"/>
</dbReference>
<dbReference type="Ensembl" id="ENSOMET00000014606.1">
    <property type="protein sequence ID" value="ENSOMEP00000001184.1"/>
    <property type="gene ID" value="ENSOMEG00000002078.1"/>
</dbReference>
<evidence type="ECO:0000256" key="1">
    <source>
        <dbReference type="ARBA" id="ARBA00004123"/>
    </source>
</evidence>
<organism evidence="17 18">
    <name type="scientific">Oryzias melastigma</name>
    <name type="common">Marine medaka</name>
    <dbReference type="NCBI Taxonomy" id="30732"/>
    <lineage>
        <taxon>Eukaryota</taxon>
        <taxon>Metazoa</taxon>
        <taxon>Chordata</taxon>
        <taxon>Craniata</taxon>
        <taxon>Vertebrata</taxon>
        <taxon>Euteleostomi</taxon>
        <taxon>Actinopterygii</taxon>
        <taxon>Neopterygii</taxon>
        <taxon>Teleostei</taxon>
        <taxon>Neoteleostei</taxon>
        <taxon>Acanthomorphata</taxon>
        <taxon>Ovalentaria</taxon>
        <taxon>Atherinomorphae</taxon>
        <taxon>Beloniformes</taxon>
        <taxon>Adrianichthyidae</taxon>
        <taxon>Oryziinae</taxon>
        <taxon>Oryzias</taxon>
    </lineage>
</organism>
<evidence type="ECO:0000256" key="15">
    <source>
        <dbReference type="SAM" id="MobiDB-lite"/>
    </source>
</evidence>
<dbReference type="CTD" id="55290"/>
<dbReference type="PANTHER" id="PTHR11618">
    <property type="entry name" value="TRANSCRIPTION INITIATION FACTOR IIB-RELATED"/>
    <property type="match status" value="1"/>
</dbReference>
<dbReference type="SUPFAM" id="SSF47954">
    <property type="entry name" value="Cyclin-like"/>
    <property type="match status" value="2"/>
</dbReference>
<evidence type="ECO:0000256" key="11">
    <source>
        <dbReference type="ARBA" id="ARBA00039848"/>
    </source>
</evidence>
<feature type="compositionally biased region" description="Polar residues" evidence="15">
    <location>
        <begin position="360"/>
        <end position="377"/>
    </location>
</feature>
<dbReference type="AlphaFoldDB" id="A0A3B3B7R5"/>
<dbReference type="GO" id="GO:0008270">
    <property type="term" value="F:zinc ion binding"/>
    <property type="evidence" value="ECO:0007669"/>
    <property type="project" value="UniProtKB-KW"/>
</dbReference>
<keyword evidence="6" id="KW-0862">Zinc</keyword>
<dbReference type="InterPro" id="IPR013137">
    <property type="entry name" value="Znf_TFIIB"/>
</dbReference>
<evidence type="ECO:0000313" key="18">
    <source>
        <dbReference type="Proteomes" id="UP000261560"/>
    </source>
</evidence>
<dbReference type="PANTHER" id="PTHR11618:SF5">
    <property type="entry name" value="TRANSCRIPTION FACTOR IIIB 50 KDA SUBUNIT"/>
    <property type="match status" value="1"/>
</dbReference>
<dbReference type="OrthoDB" id="2121711at2759"/>
<evidence type="ECO:0000256" key="4">
    <source>
        <dbReference type="ARBA" id="ARBA00022737"/>
    </source>
</evidence>
<dbReference type="GO" id="GO:0005634">
    <property type="term" value="C:nucleus"/>
    <property type="evidence" value="ECO:0007669"/>
    <property type="project" value="UniProtKB-SubCell"/>
</dbReference>
<keyword evidence="7" id="KW-0805">Transcription regulation</keyword>
<dbReference type="GeneTree" id="ENSGT00390000002288"/>
<dbReference type="GeneID" id="112136132"/>
<dbReference type="InterPro" id="IPR054078">
    <property type="entry name" value="BRF2-like_C"/>
</dbReference>
<comment type="subcellular location">
    <subcellularLocation>
        <location evidence="1">Nucleus</location>
    </subcellularLocation>
</comment>
<evidence type="ECO:0000256" key="13">
    <source>
        <dbReference type="ARBA" id="ARBA00045875"/>
    </source>
</evidence>
<dbReference type="OMA" id="DLPHPAY"/>
<reference evidence="17" key="1">
    <citation type="submission" date="2025-08" db="UniProtKB">
        <authorList>
            <consortium name="Ensembl"/>
        </authorList>
    </citation>
    <scope>IDENTIFICATION</scope>
</reference>